<feature type="signal peptide" evidence="2">
    <location>
        <begin position="1"/>
        <end position="19"/>
    </location>
</feature>
<evidence type="ECO:0000256" key="1">
    <source>
        <dbReference type="SAM" id="MobiDB-lite"/>
    </source>
</evidence>
<dbReference type="AlphaFoldDB" id="A0A7C1NCN4"/>
<comment type="caution">
    <text evidence="3">The sequence shown here is derived from an EMBL/GenBank/DDBJ whole genome shotgun (WGS) entry which is preliminary data.</text>
</comment>
<dbReference type="EMBL" id="DSLG01000006">
    <property type="protein sequence ID" value="HEA87403.1"/>
    <property type="molecule type" value="Genomic_DNA"/>
</dbReference>
<dbReference type="InterPro" id="IPR036278">
    <property type="entry name" value="Sialidase_sf"/>
</dbReference>
<name>A0A7C1NCN4_UNCW3</name>
<dbReference type="Gene3D" id="2.130.10.10">
    <property type="entry name" value="YVTN repeat-like/Quinoprotein amine dehydrogenase"/>
    <property type="match status" value="1"/>
</dbReference>
<organism evidence="3">
    <name type="scientific">candidate division WOR-3 bacterium</name>
    <dbReference type="NCBI Taxonomy" id="2052148"/>
    <lineage>
        <taxon>Bacteria</taxon>
        <taxon>Bacteria division WOR-3</taxon>
    </lineage>
</organism>
<dbReference type="InterPro" id="IPR026444">
    <property type="entry name" value="Secre_tail"/>
</dbReference>
<keyword evidence="2" id="KW-0732">Signal</keyword>
<evidence type="ECO:0000313" key="3">
    <source>
        <dbReference type="EMBL" id="HEA87403.1"/>
    </source>
</evidence>
<dbReference type="SUPFAM" id="SSF50939">
    <property type="entry name" value="Sialidases"/>
    <property type="match status" value="1"/>
</dbReference>
<feature type="region of interest" description="Disordered" evidence="1">
    <location>
        <begin position="23"/>
        <end position="89"/>
    </location>
</feature>
<accession>A0A7C1NCN4</accession>
<gene>
    <name evidence="3" type="ORF">ENP94_05240</name>
    <name evidence="4" type="ORF">ENS16_01215</name>
</gene>
<dbReference type="CDD" id="cd15482">
    <property type="entry name" value="Sialidase_non-viral"/>
    <property type="match status" value="1"/>
</dbReference>
<dbReference type="NCBIfam" id="TIGR04183">
    <property type="entry name" value="Por_Secre_tail"/>
    <property type="match status" value="1"/>
</dbReference>
<evidence type="ECO:0000256" key="2">
    <source>
        <dbReference type="SAM" id="SignalP"/>
    </source>
</evidence>
<dbReference type="Pfam" id="PF15899">
    <property type="entry name" value="BNR_6"/>
    <property type="match status" value="1"/>
</dbReference>
<reference evidence="3" key="1">
    <citation type="journal article" date="2020" name="mSystems">
        <title>Genome- and Community-Level Interaction Insights into Carbon Utilization and Element Cycling Functions of Hydrothermarchaeota in Hydrothermal Sediment.</title>
        <authorList>
            <person name="Zhou Z."/>
            <person name="Liu Y."/>
            <person name="Xu W."/>
            <person name="Pan J."/>
            <person name="Luo Z.H."/>
            <person name="Li M."/>
        </authorList>
    </citation>
    <scope>NUCLEOTIDE SEQUENCE [LARGE SCALE GENOMIC DNA]</scope>
    <source>
        <strain evidence="3">SpSt-265</strain>
        <strain evidence="4">SpSt-465</strain>
    </source>
</reference>
<proteinExistence type="predicted"/>
<dbReference type="InterPro" id="IPR015943">
    <property type="entry name" value="WD40/YVTN_repeat-like_dom_sf"/>
</dbReference>
<evidence type="ECO:0000313" key="4">
    <source>
        <dbReference type="EMBL" id="HFJ53294.1"/>
    </source>
</evidence>
<feature type="chain" id="PRO_5039870576" evidence="2">
    <location>
        <begin position="20"/>
        <end position="560"/>
    </location>
</feature>
<sequence length="560" mass="60442">MAKKIVILTLGLMLSIALAVTPERNGSGADRPDDIPAFSNPRSSESAMPTRMVNELDVPPGTVETPAAPAQGEPPQVLEMSDQGNPAEPRPLWGQDIQVYSGSLRSPSSPGSERMIAYDQTSTGTLFAAFVAPNGDTMRIYRSTDHGSTWSNWNGVVHSGNVLSSPELVVAEGDSSFVFLFLRTSANNGDIYCARFGLTSGSAIFPVKADADTVVNLAACRDNGNPYYLYVTYEYRNGQYNVGLFRSTDYGKNWVSPGTFVVDTRVPPKPDVAVGYNNRVHVSFLDRRMSSVDSAAFRIKRSTDRGGSWEQSRQVGGPTVRVFDGVLGALSGSQTLWLVHVRDMDPFNGKGLGIFYYYTMGNDTVFSYGGDAGIGHLDTDNDEQMPSIATLHNGGAPTVAYAIVPSESLMFTWCSGDTNWTMPIRVNDYRHTGNFAPAAGWKTSGSNNYSTVLYAGVGPLNLWFDSWDNTTGIAEGRTGLSRSLVRVSPNPAQRSAHLSWAKPVSGSAELVIRDITGREVSRLRGATGAVWNCAQVPAGVYLFRFEAEGGSETGTIVVTH</sequence>
<dbReference type="EMBL" id="DSTU01000002">
    <property type="protein sequence ID" value="HFJ53294.1"/>
    <property type="molecule type" value="Genomic_DNA"/>
</dbReference>
<protein>
    <submittedName>
        <fullName evidence="3">T9SS type A sorting domain-containing protein</fullName>
    </submittedName>
</protein>
<dbReference type="InterPro" id="IPR002860">
    <property type="entry name" value="BNR_rpt"/>
</dbReference>